<dbReference type="Proteomes" id="UP000186228">
    <property type="component" value="Unassembled WGS sequence"/>
</dbReference>
<organism evidence="1 2">
    <name type="scientific">Rhizobium hainanense</name>
    <dbReference type="NCBI Taxonomy" id="52131"/>
    <lineage>
        <taxon>Bacteria</taxon>
        <taxon>Pseudomonadati</taxon>
        <taxon>Pseudomonadota</taxon>
        <taxon>Alphaproteobacteria</taxon>
        <taxon>Hyphomicrobiales</taxon>
        <taxon>Rhizobiaceae</taxon>
        <taxon>Rhizobium/Agrobacterium group</taxon>
        <taxon>Rhizobium</taxon>
    </lineage>
</organism>
<dbReference type="AlphaFoldDB" id="A0A1C3UG23"/>
<dbReference type="EMBL" id="FMAC01000002">
    <property type="protein sequence ID" value="SCB14398.1"/>
    <property type="molecule type" value="Genomic_DNA"/>
</dbReference>
<evidence type="ECO:0000313" key="1">
    <source>
        <dbReference type="EMBL" id="SCB14398.1"/>
    </source>
</evidence>
<evidence type="ECO:0000313" key="2">
    <source>
        <dbReference type="Proteomes" id="UP000186228"/>
    </source>
</evidence>
<reference evidence="2" key="1">
    <citation type="submission" date="2016-08" db="EMBL/GenBank/DDBJ databases">
        <authorList>
            <person name="Varghese N."/>
            <person name="Submissions Spin"/>
        </authorList>
    </citation>
    <scope>NUCLEOTIDE SEQUENCE [LARGE SCALE GENOMIC DNA]</scope>
    <source>
        <strain evidence="2">CCBAU 57015</strain>
    </source>
</reference>
<proteinExistence type="predicted"/>
<dbReference type="InterPro" id="IPR009964">
    <property type="entry name" value="DUF1491"/>
</dbReference>
<dbReference type="Pfam" id="PF07372">
    <property type="entry name" value="DUF1491"/>
    <property type="match status" value="1"/>
</dbReference>
<evidence type="ECO:0008006" key="3">
    <source>
        <dbReference type="Google" id="ProtNLM"/>
    </source>
</evidence>
<protein>
    <recommendedName>
        <fullName evidence="3">DUF1491 family protein</fullName>
    </recommendedName>
</protein>
<dbReference type="OrthoDB" id="9809136at2"/>
<keyword evidence="2" id="KW-1185">Reference proteome</keyword>
<gene>
    <name evidence="1" type="ORF">GA0061100_102128</name>
</gene>
<sequence>MRLRSDIFVSALIRRLFARGDFAAVEHKGEEQAGAIFIRQRFRDGSETLYAPAPQSLFDEEESGTRLFETRIDRRDPQEIRETLDRELKFDPDLWVVELETDDIGDIVPLAGLRANPLD</sequence>
<dbReference type="Gene3D" id="3.40.1530.20">
    <property type="entry name" value="Protein of unknown function (DUF1491)"/>
    <property type="match status" value="1"/>
</dbReference>
<dbReference type="RefSeq" id="WP_075852046.1">
    <property type="nucleotide sequence ID" value="NZ_FMAC01000002.1"/>
</dbReference>
<dbReference type="STRING" id="52131.GA0061100_102128"/>
<name>A0A1C3UG23_9HYPH</name>
<accession>A0A1C3UG23</accession>